<feature type="compositionally biased region" description="Polar residues" evidence="4">
    <location>
        <begin position="31"/>
        <end position="49"/>
    </location>
</feature>
<accession>A0A9W7FYW6</accession>
<feature type="compositionally biased region" description="Acidic residues" evidence="4">
    <location>
        <begin position="218"/>
        <end position="231"/>
    </location>
</feature>
<feature type="compositionally biased region" description="Low complexity" evidence="4">
    <location>
        <begin position="248"/>
        <end position="273"/>
    </location>
</feature>
<feature type="compositionally biased region" description="Low complexity" evidence="4">
    <location>
        <begin position="86"/>
        <end position="96"/>
    </location>
</feature>
<comment type="caution">
    <text evidence="6">The sequence shown here is derived from an EMBL/GenBank/DDBJ whole genome shotgun (WGS) entry which is preliminary data.</text>
</comment>
<dbReference type="PANTHER" id="PTHR13237">
    <property type="entry name" value="SOMETHING ABOUT SILENCING PROTEIN 10-RELATED"/>
    <property type="match status" value="1"/>
</dbReference>
<feature type="compositionally biased region" description="Basic and acidic residues" evidence="4">
    <location>
        <begin position="622"/>
        <end position="637"/>
    </location>
</feature>
<evidence type="ECO:0000313" key="6">
    <source>
        <dbReference type="EMBL" id="GMI23682.1"/>
    </source>
</evidence>
<feature type="compositionally biased region" description="Acidic residues" evidence="4">
    <location>
        <begin position="475"/>
        <end position="487"/>
    </location>
</feature>
<feature type="compositionally biased region" description="Basic and acidic residues" evidence="4">
    <location>
        <begin position="198"/>
        <end position="217"/>
    </location>
</feature>
<feature type="region of interest" description="Disordered" evidence="4">
    <location>
        <begin position="614"/>
        <end position="648"/>
    </location>
</feature>
<dbReference type="AlphaFoldDB" id="A0A9W7FYW6"/>
<evidence type="ECO:0000256" key="3">
    <source>
        <dbReference type="ARBA" id="ARBA00023242"/>
    </source>
</evidence>
<feature type="compositionally biased region" description="Acidic residues" evidence="4">
    <location>
        <begin position="184"/>
        <end position="197"/>
    </location>
</feature>
<keyword evidence="3" id="KW-0539">Nucleus</keyword>
<feature type="domain" description="Sas10 C-terminal" evidence="5">
    <location>
        <begin position="575"/>
        <end position="645"/>
    </location>
</feature>
<comment type="subcellular location">
    <subcellularLocation>
        <location evidence="1">Nucleus</location>
    </subcellularLocation>
</comment>
<sequence length="648" mass="71756">MGKGRKRQTARTGDVGIYNSRATNDEETKGAKNSYTNAKSSRNTTRTKQSNNYDDSESDSDGLESGGIERQIGEMEESDEEEEVMGLDLGGSSSDSSDGDDNDNDDVSEDDSDDDDDVNAYVRGRKVPRGEGQAEGDQDHDSDSDAESVGSSSSSDSSSSSSSGPSSKLAWGSSKRTYYSGDVADLEIGQDEEDAFEEEKAKDEIVEESMRKFKEGDFFDSDEDEDEEEVEEVSKKGSKTKVSKKSVKTSSKSPGGTSSSIEALSSTPTSSQSLSKMSLKKKLHLLSLDNPNLPGLLDYLKSKLKSLLTTSLPISIAVSSEGGVENLGGNKLGELWLRSKSLSELTSVLNGLVYLIMRLRDGGGGPGDGHPVVEGMNKVEKLGGVIMEVDGMERQVGMLLEAIERMKGEEEVEEEEEEEMEEVEEEEVEEAGEEEEEEEEEEEDEEAIDEGLFDDEEQVRERVEKKKKKKKNNSPDDEQEEDEEDDEDAKRAWEAMKGDIMKLEDGYDSAEDVGSISDSEDLGFDDAEVDELDVAVPDRLLETLSKNSKNKKAVKDHLYKRKPQFPRPVQTVTAERGASKFIVKNRGLVAHKPKINRNPRVKKREQFRKALIREGGRKRKVRDREEGEHYKGEETGVKKGITRSRILK</sequence>
<comment type="similarity">
    <text evidence="2">Belongs to the SAS10 family.</text>
</comment>
<protein>
    <recommendedName>
        <fullName evidence="5">Sas10 C-terminal domain-containing protein</fullName>
    </recommendedName>
</protein>
<organism evidence="6 7">
    <name type="scientific">Triparma columacea</name>
    <dbReference type="NCBI Taxonomy" id="722753"/>
    <lineage>
        <taxon>Eukaryota</taxon>
        <taxon>Sar</taxon>
        <taxon>Stramenopiles</taxon>
        <taxon>Ochrophyta</taxon>
        <taxon>Bolidophyceae</taxon>
        <taxon>Parmales</taxon>
        <taxon>Triparmaceae</taxon>
        <taxon>Triparma</taxon>
    </lineage>
</organism>
<feature type="compositionally biased region" description="Acidic residues" evidence="4">
    <location>
        <begin position="74"/>
        <end position="85"/>
    </location>
</feature>
<feature type="region of interest" description="Disordered" evidence="4">
    <location>
        <begin position="1"/>
        <end position="273"/>
    </location>
</feature>
<feature type="compositionally biased region" description="Acidic residues" evidence="4">
    <location>
        <begin position="410"/>
        <end position="458"/>
    </location>
</feature>
<feature type="compositionally biased region" description="Acidic residues" evidence="4">
    <location>
        <begin position="97"/>
        <end position="118"/>
    </location>
</feature>
<reference evidence="7" key="1">
    <citation type="journal article" date="2023" name="Commun. Biol.">
        <title>Genome analysis of Parmales, the sister group of diatoms, reveals the evolutionary specialization of diatoms from phago-mixotrophs to photoautotrophs.</title>
        <authorList>
            <person name="Ban H."/>
            <person name="Sato S."/>
            <person name="Yoshikawa S."/>
            <person name="Yamada K."/>
            <person name="Nakamura Y."/>
            <person name="Ichinomiya M."/>
            <person name="Sato N."/>
            <person name="Blanc-Mathieu R."/>
            <person name="Endo H."/>
            <person name="Kuwata A."/>
            <person name="Ogata H."/>
        </authorList>
    </citation>
    <scope>NUCLEOTIDE SEQUENCE [LARGE SCALE GENOMIC DNA]</scope>
</reference>
<dbReference type="GO" id="GO:0000462">
    <property type="term" value="P:maturation of SSU-rRNA from tricistronic rRNA transcript (SSU-rRNA, 5.8S rRNA, LSU-rRNA)"/>
    <property type="evidence" value="ECO:0007669"/>
    <property type="project" value="TreeGrafter"/>
</dbReference>
<feature type="compositionally biased region" description="Basic residues" evidence="4">
    <location>
        <begin position="236"/>
        <end position="247"/>
    </location>
</feature>
<evidence type="ECO:0000256" key="2">
    <source>
        <dbReference type="ARBA" id="ARBA00010979"/>
    </source>
</evidence>
<dbReference type="InterPro" id="IPR018972">
    <property type="entry name" value="Sas10_C_dom"/>
</dbReference>
<keyword evidence="7" id="KW-1185">Reference proteome</keyword>
<proteinExistence type="inferred from homology"/>
<dbReference type="OrthoDB" id="1924577at2759"/>
<dbReference type="Pfam" id="PF09368">
    <property type="entry name" value="Sas10"/>
    <property type="match status" value="1"/>
</dbReference>
<evidence type="ECO:0000256" key="4">
    <source>
        <dbReference type="SAM" id="MobiDB-lite"/>
    </source>
</evidence>
<dbReference type="EMBL" id="BRYA01000572">
    <property type="protein sequence ID" value="GMI23682.1"/>
    <property type="molecule type" value="Genomic_DNA"/>
</dbReference>
<evidence type="ECO:0000313" key="7">
    <source>
        <dbReference type="Proteomes" id="UP001165065"/>
    </source>
</evidence>
<dbReference type="GO" id="GO:0032040">
    <property type="term" value="C:small-subunit processome"/>
    <property type="evidence" value="ECO:0007669"/>
    <property type="project" value="TreeGrafter"/>
</dbReference>
<name>A0A9W7FYW6_9STRA</name>
<dbReference type="PANTHER" id="PTHR13237:SF8">
    <property type="entry name" value="SOMETHING ABOUT SILENCING PROTEIN 10"/>
    <property type="match status" value="1"/>
</dbReference>
<gene>
    <name evidence="6" type="ORF">TrCOL_g12529</name>
</gene>
<feature type="region of interest" description="Disordered" evidence="4">
    <location>
        <begin position="406"/>
        <end position="492"/>
    </location>
</feature>
<evidence type="ECO:0000259" key="5">
    <source>
        <dbReference type="Pfam" id="PF09368"/>
    </source>
</evidence>
<dbReference type="Proteomes" id="UP001165065">
    <property type="component" value="Unassembled WGS sequence"/>
</dbReference>
<feature type="compositionally biased region" description="Low complexity" evidence="4">
    <location>
        <begin position="147"/>
        <end position="174"/>
    </location>
</feature>
<evidence type="ECO:0000256" key="1">
    <source>
        <dbReference type="ARBA" id="ARBA00004123"/>
    </source>
</evidence>